<dbReference type="EMBL" id="CP036268">
    <property type="protein sequence ID" value="QDT38410.1"/>
    <property type="molecule type" value="Genomic_DNA"/>
</dbReference>
<keyword evidence="1" id="KW-0677">Repeat</keyword>
<dbReference type="InterPro" id="IPR056822">
    <property type="entry name" value="TEN_NHL"/>
</dbReference>
<evidence type="ECO:0000313" key="4">
    <source>
        <dbReference type="EMBL" id="QDT38410.1"/>
    </source>
</evidence>
<dbReference type="Pfam" id="PF25021">
    <property type="entry name" value="TEN_NHL"/>
    <property type="match status" value="1"/>
</dbReference>
<dbReference type="InterPro" id="IPR011042">
    <property type="entry name" value="6-blade_b-propeller_TolB-like"/>
</dbReference>
<dbReference type="Gene3D" id="2.120.10.30">
    <property type="entry name" value="TolB, C-terminal domain"/>
    <property type="match status" value="3"/>
</dbReference>
<evidence type="ECO:0000256" key="2">
    <source>
        <dbReference type="SAM" id="MobiDB-lite"/>
    </source>
</evidence>
<dbReference type="KEGG" id="svp:Pan189_28040"/>
<dbReference type="PANTHER" id="PTHR46388">
    <property type="entry name" value="NHL REPEAT-CONTAINING PROTEIN 2"/>
    <property type="match status" value="1"/>
</dbReference>
<proteinExistence type="predicted"/>
<dbReference type="GO" id="GO:0016829">
    <property type="term" value="F:lyase activity"/>
    <property type="evidence" value="ECO:0007669"/>
    <property type="project" value="UniProtKB-KW"/>
</dbReference>
<keyword evidence="5" id="KW-1185">Reference proteome</keyword>
<dbReference type="Pfam" id="PF01436">
    <property type="entry name" value="NHL"/>
    <property type="match status" value="2"/>
</dbReference>
<sequence length="429" mass="46103">MSHHTTRARSASRVLASDPSRSGPDSVRAAKPQEHSANGLARQFRCDTFSRPEFNTHVAGRRFFRSMLGILVSFVTLVPASAELKSSVLTIAGTGEQAATGDGGPGRTAAVAEPYGVEIGPDGALYICEIASSRIRRLDRRTRVIETVLSASPPGEPADDKDAGFSIKQPYEVRFDPEGHLFYVDMPNHVVCRFDRQTRKVSVVAGTLGEKGFAGDGGPADKAKFNKPHSICFDGNDGLLVCDIGNHRIRRVDLKTGRISTFAGTGERGSTPDGAPLTGTPLNGPRALDFDGDHTLVLALREGNTIYTIDLREKTLRHVAGTGEKGYTGDGGPAKEAKLAGPKGVAFGNNGVIYFADTESHTVRLINLTSGLIHTIIGDGKRGDGPDGLERHSRNCRLARPHGICVDKKDFVYVGDSENHKVRQYFPAF</sequence>
<evidence type="ECO:0000256" key="1">
    <source>
        <dbReference type="ARBA" id="ARBA00022737"/>
    </source>
</evidence>
<dbReference type="AlphaFoldDB" id="A0A517R3I4"/>
<evidence type="ECO:0000259" key="3">
    <source>
        <dbReference type="Pfam" id="PF25021"/>
    </source>
</evidence>
<reference evidence="4 5" key="1">
    <citation type="submission" date="2019-02" db="EMBL/GenBank/DDBJ databases">
        <title>Deep-cultivation of Planctomycetes and their phenomic and genomic characterization uncovers novel biology.</title>
        <authorList>
            <person name="Wiegand S."/>
            <person name="Jogler M."/>
            <person name="Boedeker C."/>
            <person name="Pinto D."/>
            <person name="Vollmers J."/>
            <person name="Rivas-Marin E."/>
            <person name="Kohn T."/>
            <person name="Peeters S.H."/>
            <person name="Heuer A."/>
            <person name="Rast P."/>
            <person name="Oberbeckmann S."/>
            <person name="Bunk B."/>
            <person name="Jeske O."/>
            <person name="Meyerdierks A."/>
            <person name="Storesund J.E."/>
            <person name="Kallscheuer N."/>
            <person name="Luecker S."/>
            <person name="Lage O.M."/>
            <person name="Pohl T."/>
            <person name="Merkel B.J."/>
            <person name="Hornburger P."/>
            <person name="Mueller R.-W."/>
            <person name="Bruemmer F."/>
            <person name="Labrenz M."/>
            <person name="Spormann A.M."/>
            <person name="Op den Camp H."/>
            <person name="Overmann J."/>
            <person name="Amann R."/>
            <person name="Jetten M.S.M."/>
            <person name="Mascher T."/>
            <person name="Medema M.H."/>
            <person name="Devos D.P."/>
            <person name="Kaster A.-K."/>
            <person name="Ovreas L."/>
            <person name="Rohde M."/>
            <person name="Galperin M.Y."/>
            <person name="Jogler C."/>
        </authorList>
    </citation>
    <scope>NUCLEOTIDE SEQUENCE [LARGE SCALE GENOMIC DNA]</scope>
    <source>
        <strain evidence="4 5">Pan189</strain>
    </source>
</reference>
<evidence type="ECO:0000313" key="5">
    <source>
        <dbReference type="Proteomes" id="UP000317318"/>
    </source>
</evidence>
<dbReference type="Proteomes" id="UP000317318">
    <property type="component" value="Chromosome"/>
</dbReference>
<feature type="domain" description="Teneurin NHL" evidence="3">
    <location>
        <begin position="322"/>
        <end position="379"/>
    </location>
</feature>
<keyword evidence="4" id="KW-0456">Lyase</keyword>
<accession>A0A517R3I4</accession>
<protein>
    <submittedName>
        <fullName evidence="4">Virginiamycin B lyase</fullName>
    </submittedName>
</protein>
<dbReference type="PANTHER" id="PTHR46388:SF2">
    <property type="entry name" value="NHL REPEAT-CONTAINING PROTEIN 2"/>
    <property type="match status" value="1"/>
</dbReference>
<feature type="region of interest" description="Disordered" evidence="2">
    <location>
        <begin position="1"/>
        <end position="38"/>
    </location>
</feature>
<organism evidence="4 5">
    <name type="scientific">Stratiformator vulcanicus</name>
    <dbReference type="NCBI Taxonomy" id="2527980"/>
    <lineage>
        <taxon>Bacteria</taxon>
        <taxon>Pseudomonadati</taxon>
        <taxon>Planctomycetota</taxon>
        <taxon>Planctomycetia</taxon>
        <taxon>Planctomycetales</taxon>
        <taxon>Planctomycetaceae</taxon>
        <taxon>Stratiformator</taxon>
    </lineage>
</organism>
<name>A0A517R3I4_9PLAN</name>
<dbReference type="SUPFAM" id="SSF101898">
    <property type="entry name" value="NHL repeat"/>
    <property type="match status" value="1"/>
</dbReference>
<gene>
    <name evidence="4" type="primary">vgb_2</name>
    <name evidence="4" type="ORF">Pan189_28040</name>
</gene>
<dbReference type="InterPro" id="IPR001258">
    <property type="entry name" value="NHL_repeat"/>
</dbReference>